<dbReference type="AlphaFoldDB" id="A0A0B0PZX9"/>
<protein>
    <submittedName>
        <fullName evidence="1">Uncharacterized protein</fullName>
    </submittedName>
</protein>
<proteinExistence type="predicted"/>
<name>A0A0B0PZX9_GOSAR</name>
<sequence length="20" mass="2527">MPIELRLNRLVYNMLYVYII</sequence>
<dbReference type="EMBL" id="KN456959">
    <property type="protein sequence ID" value="KHG30457.1"/>
    <property type="molecule type" value="Genomic_DNA"/>
</dbReference>
<dbReference type="Proteomes" id="UP000032142">
    <property type="component" value="Unassembled WGS sequence"/>
</dbReference>
<evidence type="ECO:0000313" key="1">
    <source>
        <dbReference type="EMBL" id="KHG30457.1"/>
    </source>
</evidence>
<organism evidence="1 2">
    <name type="scientific">Gossypium arboreum</name>
    <name type="common">Tree cotton</name>
    <name type="synonym">Gossypium nanking</name>
    <dbReference type="NCBI Taxonomy" id="29729"/>
    <lineage>
        <taxon>Eukaryota</taxon>
        <taxon>Viridiplantae</taxon>
        <taxon>Streptophyta</taxon>
        <taxon>Embryophyta</taxon>
        <taxon>Tracheophyta</taxon>
        <taxon>Spermatophyta</taxon>
        <taxon>Magnoliopsida</taxon>
        <taxon>eudicotyledons</taxon>
        <taxon>Gunneridae</taxon>
        <taxon>Pentapetalae</taxon>
        <taxon>rosids</taxon>
        <taxon>malvids</taxon>
        <taxon>Malvales</taxon>
        <taxon>Malvaceae</taxon>
        <taxon>Malvoideae</taxon>
        <taxon>Gossypium</taxon>
    </lineage>
</organism>
<gene>
    <name evidence="1" type="ORF">F383_11963</name>
</gene>
<evidence type="ECO:0000313" key="2">
    <source>
        <dbReference type="Proteomes" id="UP000032142"/>
    </source>
</evidence>
<reference evidence="2" key="1">
    <citation type="submission" date="2014-09" db="EMBL/GenBank/DDBJ databases">
        <authorList>
            <person name="Mudge J."/>
            <person name="Ramaraj T."/>
            <person name="Lindquist I.E."/>
            <person name="Bharti A.K."/>
            <person name="Sundararajan A."/>
            <person name="Cameron C.T."/>
            <person name="Woodward J.E."/>
            <person name="May G.D."/>
            <person name="Brubaker C."/>
            <person name="Broadhvest J."/>
            <person name="Wilkins T.A."/>
        </authorList>
    </citation>
    <scope>NUCLEOTIDE SEQUENCE</scope>
    <source>
        <strain evidence="2">cv. AKA8401</strain>
    </source>
</reference>
<accession>A0A0B0PZX9</accession>
<keyword evidence="2" id="KW-1185">Reference proteome</keyword>